<dbReference type="InterPro" id="IPR036322">
    <property type="entry name" value="WD40_repeat_dom_sf"/>
</dbReference>
<reference evidence="4 5" key="1">
    <citation type="journal article" date="2009" name="Science">
        <title>Green evolution and dynamic adaptations revealed by genomes of the marine picoeukaryotes Micromonas.</title>
        <authorList>
            <person name="Worden A.Z."/>
            <person name="Lee J.H."/>
            <person name="Mock T."/>
            <person name="Rouze P."/>
            <person name="Simmons M.P."/>
            <person name="Aerts A.L."/>
            <person name="Allen A.E."/>
            <person name="Cuvelier M.L."/>
            <person name="Derelle E."/>
            <person name="Everett M.V."/>
            <person name="Foulon E."/>
            <person name="Grimwood J."/>
            <person name="Gundlach H."/>
            <person name="Henrissat B."/>
            <person name="Napoli C."/>
            <person name="McDonald S.M."/>
            <person name="Parker M.S."/>
            <person name="Rombauts S."/>
            <person name="Salamov A."/>
            <person name="Von Dassow P."/>
            <person name="Badger J.H."/>
            <person name="Coutinho P.M."/>
            <person name="Demir E."/>
            <person name="Dubchak I."/>
            <person name="Gentemann C."/>
            <person name="Eikrem W."/>
            <person name="Gready J.E."/>
            <person name="John U."/>
            <person name="Lanier W."/>
            <person name="Lindquist E.A."/>
            <person name="Lucas S."/>
            <person name="Mayer K.F."/>
            <person name="Moreau H."/>
            <person name="Not F."/>
            <person name="Otillar R."/>
            <person name="Panaud O."/>
            <person name="Pangilinan J."/>
            <person name="Paulsen I."/>
            <person name="Piegu B."/>
            <person name="Poliakov A."/>
            <person name="Robbens S."/>
            <person name="Schmutz J."/>
            <person name="Toulza E."/>
            <person name="Wyss T."/>
            <person name="Zelensky A."/>
            <person name="Zhou K."/>
            <person name="Armbrust E.V."/>
            <person name="Bhattacharya D."/>
            <person name="Goodenough U.W."/>
            <person name="Van de Peer Y."/>
            <person name="Grigoriev I.V."/>
        </authorList>
    </citation>
    <scope>NUCLEOTIDE SEQUENCE [LARGE SCALE GENOMIC DNA]</scope>
    <source>
        <strain evidence="5">RCC299 / NOUM17</strain>
    </source>
</reference>
<dbReference type="SMART" id="SM00320">
    <property type="entry name" value="WD40"/>
    <property type="match status" value="4"/>
</dbReference>
<dbReference type="OrthoDB" id="512800at2759"/>
<dbReference type="Gene3D" id="2.130.10.10">
    <property type="entry name" value="YVTN repeat-like/Quinoprotein amine dehydrogenase"/>
    <property type="match status" value="1"/>
</dbReference>
<accession>C1E6E2</accession>
<dbReference type="PANTHER" id="PTHR19857:SF21">
    <property type="entry name" value="ANAPHASE-PROMOTING COMPLEX SUBUNIT 4 WD40 DOMAIN-CONTAINING PROTEIN"/>
    <property type="match status" value="1"/>
</dbReference>
<dbReference type="STRING" id="296587.C1E6E2"/>
<dbReference type="eggNOG" id="ENOG502QTIU">
    <property type="taxonomic scope" value="Eukaryota"/>
</dbReference>
<name>C1E6E2_MICCC</name>
<sequence>MGRLVKKSEQDAKQSSLLGFFRRPLGDANATRESTAAPSKPEPTGGRADGDDPPVESTGPSGAIDATAAAPSCEDRAGDNLTTAPNAPRTHPSQRPPLRMADALVRIERAINGWERLFASHERARGDERAKEASARASRTAECARALRVEAYRHRIETRRESRGARQWTRSIRARQHRGDGGRGKRTLENAGISLNIDRLREVGTCTLPANPNEGSAVSAAGDPTLSLSFDPTGAYLAAATAGGLLAVQSWDTMRCTGGLLYEPRFQRRGARGNPSIHRSLSSVAWRQGGDVVATASGDGGAVEIIDLGAGGTTTRTLLADTDRGSSAFRTGDGQGAGLLDVLFCPGEGNRVLAAGRRGRVYLWDDRCAGGQPRAELTAPTDRDSPFNCARASDDGQTVITGSGRGMVHVWDLRGGTGGTKARAAAFSFGSQNKTSHQLLRSVDVAELLAQVPVIRDGPTSGPSRSAVHWCEQDPNDQRRIGFHLARGWSGVIDMSGPRGWGGVNWTGPLVTHAHCPPSQWEVSETGSGEAVLAPGVCGAALAHRRTGAWVTAGDGGGSAVAVGCPGRDGVRVLDFSPAPGARHWRRRRKR</sequence>
<keyword evidence="2" id="KW-0677">Repeat</keyword>
<feature type="region of interest" description="Disordered" evidence="3">
    <location>
        <begin position="163"/>
        <end position="187"/>
    </location>
</feature>
<evidence type="ECO:0000256" key="2">
    <source>
        <dbReference type="ARBA" id="ARBA00022737"/>
    </source>
</evidence>
<dbReference type="FunCoup" id="C1E6E2">
    <property type="interactions" value="6"/>
</dbReference>
<dbReference type="InterPro" id="IPR015943">
    <property type="entry name" value="WD40/YVTN_repeat-like_dom_sf"/>
</dbReference>
<dbReference type="InterPro" id="IPR001680">
    <property type="entry name" value="WD40_rpt"/>
</dbReference>
<dbReference type="EMBL" id="CP001326">
    <property type="protein sequence ID" value="ACO63797.1"/>
    <property type="molecule type" value="Genomic_DNA"/>
</dbReference>
<feature type="compositionally biased region" description="Basic and acidic residues" evidence="3">
    <location>
        <begin position="1"/>
        <end position="12"/>
    </location>
</feature>
<dbReference type="SUPFAM" id="SSF50978">
    <property type="entry name" value="WD40 repeat-like"/>
    <property type="match status" value="1"/>
</dbReference>
<dbReference type="InterPro" id="IPR051179">
    <property type="entry name" value="WD_repeat_multifunction"/>
</dbReference>
<gene>
    <name evidence="4" type="ORF">MICPUN_58635</name>
</gene>
<dbReference type="AlphaFoldDB" id="C1E6E2"/>
<evidence type="ECO:0000256" key="1">
    <source>
        <dbReference type="ARBA" id="ARBA00022574"/>
    </source>
</evidence>
<evidence type="ECO:0000256" key="3">
    <source>
        <dbReference type="SAM" id="MobiDB-lite"/>
    </source>
</evidence>
<evidence type="ECO:0000313" key="4">
    <source>
        <dbReference type="EMBL" id="ACO63797.1"/>
    </source>
</evidence>
<keyword evidence="1" id="KW-0853">WD repeat</keyword>
<keyword evidence="5" id="KW-1185">Reference proteome</keyword>
<dbReference type="GeneID" id="8243439"/>
<dbReference type="OMA" id="ERAINGW"/>
<protein>
    <submittedName>
        <fullName evidence="4">Uncharacterized protein</fullName>
    </submittedName>
</protein>
<dbReference type="PANTHER" id="PTHR19857">
    <property type="entry name" value="MITOCHONDRIAL DIVISION PROTEIN 1-RELATED"/>
    <property type="match status" value="1"/>
</dbReference>
<feature type="region of interest" description="Disordered" evidence="3">
    <location>
        <begin position="1"/>
        <end position="98"/>
    </location>
</feature>
<dbReference type="Proteomes" id="UP000002009">
    <property type="component" value="Chromosome 5"/>
</dbReference>
<feature type="compositionally biased region" description="Basic and acidic residues" evidence="3">
    <location>
        <begin position="177"/>
        <end position="187"/>
    </location>
</feature>
<dbReference type="InParanoid" id="C1E6E2"/>
<organism evidence="4 5">
    <name type="scientific">Micromonas commoda (strain RCC299 / NOUM17 / CCMP2709)</name>
    <name type="common">Picoplanktonic green alga</name>
    <dbReference type="NCBI Taxonomy" id="296587"/>
    <lineage>
        <taxon>Eukaryota</taxon>
        <taxon>Viridiplantae</taxon>
        <taxon>Chlorophyta</taxon>
        <taxon>Mamiellophyceae</taxon>
        <taxon>Mamiellales</taxon>
        <taxon>Mamiellaceae</taxon>
        <taxon>Micromonas</taxon>
    </lineage>
</organism>
<proteinExistence type="predicted"/>
<dbReference type="RefSeq" id="XP_002502539.1">
    <property type="nucleotide sequence ID" value="XM_002502493.1"/>
</dbReference>
<dbReference type="KEGG" id="mis:MICPUN_58635"/>
<dbReference type="Pfam" id="PF00400">
    <property type="entry name" value="WD40"/>
    <property type="match status" value="1"/>
</dbReference>
<evidence type="ECO:0000313" key="5">
    <source>
        <dbReference type="Proteomes" id="UP000002009"/>
    </source>
</evidence>